<keyword evidence="10" id="KW-0723">Serine/threonine-protein kinase</keyword>
<keyword evidence="2 6" id="KW-0547">Nucleotide-binding</keyword>
<dbReference type="InterPro" id="IPR037151">
    <property type="entry name" value="AlkB-like_sf"/>
</dbReference>
<dbReference type="InterPro" id="IPR008271">
    <property type="entry name" value="Ser/Thr_kinase_AS"/>
</dbReference>
<evidence type="ECO:0000259" key="9">
    <source>
        <dbReference type="PROSITE" id="PS51471"/>
    </source>
</evidence>
<evidence type="ECO:0000256" key="4">
    <source>
        <dbReference type="ARBA" id="ARBA00022840"/>
    </source>
</evidence>
<dbReference type="EC" id="2.7.11.1" evidence="10"/>
<feature type="compositionally biased region" description="Polar residues" evidence="7">
    <location>
        <begin position="1"/>
        <end position="10"/>
    </location>
</feature>
<dbReference type="Pfam" id="PF13532">
    <property type="entry name" value="2OG-FeII_Oxy_2"/>
    <property type="match status" value="1"/>
</dbReference>
<dbReference type="PROSITE" id="PS00107">
    <property type="entry name" value="PROTEIN_KINASE_ATP"/>
    <property type="match status" value="1"/>
</dbReference>
<dbReference type="InterPro" id="IPR005123">
    <property type="entry name" value="Oxoglu/Fe-dep_dioxygenase_dom"/>
</dbReference>
<feature type="region of interest" description="Disordered" evidence="7">
    <location>
        <begin position="228"/>
        <end position="278"/>
    </location>
</feature>
<proteinExistence type="inferred from homology"/>
<evidence type="ECO:0000256" key="1">
    <source>
        <dbReference type="ARBA" id="ARBA00022679"/>
    </source>
</evidence>
<dbReference type="GO" id="GO:0004674">
    <property type="term" value="F:protein serine/threonine kinase activity"/>
    <property type="evidence" value="ECO:0007669"/>
    <property type="project" value="UniProtKB-KW"/>
</dbReference>
<keyword evidence="11" id="KW-1185">Reference proteome</keyword>
<evidence type="ECO:0000256" key="3">
    <source>
        <dbReference type="ARBA" id="ARBA00022777"/>
    </source>
</evidence>
<dbReference type="GO" id="GO:0004713">
    <property type="term" value="F:protein tyrosine kinase activity"/>
    <property type="evidence" value="ECO:0007669"/>
    <property type="project" value="TreeGrafter"/>
</dbReference>
<dbReference type="InterPro" id="IPR011009">
    <property type="entry name" value="Kinase-like_dom_sf"/>
</dbReference>
<evidence type="ECO:0000313" key="10">
    <source>
        <dbReference type="EMBL" id="WFD33699.1"/>
    </source>
</evidence>
<sequence length="974" mass="107316">MVLAFTSTGLVSKRRRADIRLGPDSDGDSSGTQEANTSHVPNSVARATSQALPLRDVFEAAQVNTSNRGQTMPDTPMKPTASLEARVGMHRRGVSMGSTLPIRSPLFTAPQAGSPIHITRTAAPTRTRPEPLQISSFTHDIPRRHVRSVSERSAVDMGLPISSTPLPSSALPQLLPLSPSSPESPLVSFFRGQRKEGAVRKTFYPTATTAQADRIKSGRSADLMDSPGNCFASPSKNPPITLTVTDNSDEQSPIPAPPPLSFQSQPMPGGPMQTPHGEAEHSADIVFHRSESQFERIFTVEGVLGRGEFSHVMRVRNKETGQVSAVKRMNQPFVGPKDRLRRLEEVDVLRLLKSQRDLQRDPFFGSAAIIDFLAAWEEDRHLYIQTELCPLGTLASVLAEYGRQVGPLDEARLWKMLAELSSALDFIHKCNVLHLDLKPDNVLITEIGSLKISDFGMATRWPRASAHEILDGAGLDIKDLVPMRRDSEGSDISMSPPIHSPTLPEVQNERRRGARSRRVTPALEREGDREYLAPEVMYESKYGRPADMFSLGLILLEAACSVEIPDNGEPWHKLRNDDFSDVDMNLLSAAMQNVITTLLCSKPELRLSAAELVDMPALGVVRAHMHRGLRASELDQLPAFSTRESDTRYPLPASKYYEPPMPGDDQDRRVVRFRGALIQEDEPSFLADVLAAAGSNSTHASSPDTSMSLLTDENPPPATDVTQSPLVLWYGDRPDAPTFIAEGKHSMEMDRGTVSMNEQDDEEMFWSSVQVQVEQDADAEQTGSSPLGGFFYVPEFITAAEEERLIERVNMSGKGTLIAEPLPDWVTRSPDLISRIRETGAFQNSAHGEPNHCLVNEYLPGQGIMPHNDGPAYFPAVATVSLGSSILYDVYELGESGYPTEPTFSVLLEPRSLLVSVGWAYTDYIHGIAEEHQTSVERLAQATNARGICEPLERSTRISLTFRDVERVRRIFIG</sequence>
<protein>
    <submittedName>
        <fullName evidence="10">Non-specific serine/threonine protein kinase</fullName>
        <ecNumber evidence="10">2.7.11.1</ecNumber>
    </submittedName>
</protein>
<evidence type="ECO:0000313" key="11">
    <source>
        <dbReference type="Proteomes" id="UP001219933"/>
    </source>
</evidence>
<dbReference type="SUPFAM" id="SSF51197">
    <property type="entry name" value="Clavaminate synthase-like"/>
    <property type="match status" value="1"/>
</dbReference>
<organism evidence="10 11">
    <name type="scientific">Malassezia cuniculi</name>
    <dbReference type="NCBI Taxonomy" id="948313"/>
    <lineage>
        <taxon>Eukaryota</taxon>
        <taxon>Fungi</taxon>
        <taxon>Dikarya</taxon>
        <taxon>Basidiomycota</taxon>
        <taxon>Ustilaginomycotina</taxon>
        <taxon>Malasseziomycetes</taxon>
        <taxon>Malasseziales</taxon>
        <taxon>Malasseziaceae</taxon>
        <taxon>Malassezia</taxon>
    </lineage>
</organism>
<dbReference type="Gene3D" id="2.60.120.590">
    <property type="entry name" value="Alpha-ketoglutarate-dependent dioxygenase AlkB-like"/>
    <property type="match status" value="1"/>
</dbReference>
<dbReference type="GO" id="GO:0110031">
    <property type="term" value="P:negative regulation of G2/MI transition of meiotic cell cycle"/>
    <property type="evidence" value="ECO:0007669"/>
    <property type="project" value="TreeGrafter"/>
</dbReference>
<dbReference type="GO" id="GO:0005634">
    <property type="term" value="C:nucleus"/>
    <property type="evidence" value="ECO:0007669"/>
    <property type="project" value="TreeGrafter"/>
</dbReference>
<dbReference type="GO" id="GO:0005524">
    <property type="term" value="F:ATP binding"/>
    <property type="evidence" value="ECO:0007669"/>
    <property type="project" value="UniProtKB-UniRule"/>
</dbReference>
<dbReference type="PANTHER" id="PTHR11042:SF190">
    <property type="entry name" value="MITOSIS INHIBITOR PROTEIN KINASE MIK1"/>
    <property type="match status" value="1"/>
</dbReference>
<evidence type="ECO:0000256" key="7">
    <source>
        <dbReference type="SAM" id="MobiDB-lite"/>
    </source>
</evidence>
<feature type="binding site" evidence="6">
    <location>
        <position position="327"/>
    </location>
    <ligand>
        <name>ATP</name>
        <dbReference type="ChEBI" id="CHEBI:30616"/>
    </ligand>
</feature>
<dbReference type="PROSITE" id="PS50011">
    <property type="entry name" value="PROTEIN_KINASE_DOM"/>
    <property type="match status" value="1"/>
</dbReference>
<evidence type="ECO:0000256" key="2">
    <source>
        <dbReference type="ARBA" id="ARBA00022741"/>
    </source>
</evidence>
<dbReference type="AlphaFoldDB" id="A0AAF0ERL1"/>
<reference evidence="10" key="1">
    <citation type="submission" date="2023-03" db="EMBL/GenBank/DDBJ databases">
        <title>Mating type loci evolution in Malassezia.</title>
        <authorList>
            <person name="Coelho M.A."/>
        </authorList>
    </citation>
    <scope>NUCLEOTIDE SEQUENCE</scope>
    <source>
        <strain evidence="10">CBS 11721</strain>
    </source>
</reference>
<dbReference type="InterPro" id="IPR027450">
    <property type="entry name" value="AlkB-like"/>
</dbReference>
<dbReference type="GO" id="GO:0005737">
    <property type="term" value="C:cytoplasm"/>
    <property type="evidence" value="ECO:0007669"/>
    <property type="project" value="TreeGrafter"/>
</dbReference>
<dbReference type="InterPro" id="IPR017441">
    <property type="entry name" value="Protein_kinase_ATP_BS"/>
</dbReference>
<keyword evidence="4 6" id="KW-0067">ATP-binding</keyword>
<feature type="region of interest" description="Disordered" evidence="7">
    <location>
        <begin position="643"/>
        <end position="665"/>
    </location>
</feature>
<dbReference type="InterPro" id="IPR050339">
    <property type="entry name" value="CC_SR_Kinase"/>
</dbReference>
<dbReference type="SUPFAM" id="SSF56112">
    <property type="entry name" value="Protein kinase-like (PK-like)"/>
    <property type="match status" value="1"/>
</dbReference>
<feature type="region of interest" description="Disordered" evidence="7">
    <location>
        <begin position="486"/>
        <end position="525"/>
    </location>
</feature>
<feature type="domain" description="Fe2OG dioxygenase" evidence="9">
    <location>
        <begin position="849"/>
        <end position="966"/>
    </location>
</feature>
<dbReference type="PROSITE" id="PS00108">
    <property type="entry name" value="PROTEIN_KINASE_ST"/>
    <property type="match status" value="1"/>
</dbReference>
<feature type="compositionally biased region" description="Polar residues" evidence="7">
    <location>
        <begin position="28"/>
        <end position="51"/>
    </location>
</feature>
<dbReference type="Gene3D" id="1.10.510.10">
    <property type="entry name" value="Transferase(Phosphotransferase) domain 1"/>
    <property type="match status" value="1"/>
</dbReference>
<dbReference type="SMART" id="SM00220">
    <property type="entry name" value="S_TKc"/>
    <property type="match status" value="1"/>
</dbReference>
<evidence type="ECO:0000256" key="6">
    <source>
        <dbReference type="PROSITE-ProRule" id="PRU10141"/>
    </source>
</evidence>
<accession>A0AAF0ERL1</accession>
<evidence type="ECO:0000259" key="8">
    <source>
        <dbReference type="PROSITE" id="PS50011"/>
    </source>
</evidence>
<feature type="domain" description="Protein kinase" evidence="8">
    <location>
        <begin position="298"/>
        <end position="618"/>
    </location>
</feature>
<dbReference type="EMBL" id="CP119877">
    <property type="protein sequence ID" value="WFD33699.1"/>
    <property type="molecule type" value="Genomic_DNA"/>
</dbReference>
<keyword evidence="1 10" id="KW-0808">Transferase</keyword>
<comment type="similarity">
    <text evidence="5">Belongs to the protein kinase superfamily. Ser/Thr protein kinase family. GCN2 subfamily.</text>
</comment>
<name>A0AAF0ERL1_9BASI</name>
<dbReference type="PROSITE" id="PS51471">
    <property type="entry name" value="FE2OG_OXY"/>
    <property type="match status" value="1"/>
</dbReference>
<feature type="region of interest" description="Disordered" evidence="7">
    <location>
        <begin position="1"/>
        <end position="51"/>
    </location>
</feature>
<keyword evidence="3 10" id="KW-0418">Kinase</keyword>
<gene>
    <name evidence="10" type="primary">SWE1</name>
    <name evidence="10" type="ORF">MCUN1_000512</name>
</gene>
<evidence type="ECO:0000256" key="5">
    <source>
        <dbReference type="ARBA" id="ARBA00037982"/>
    </source>
</evidence>
<feature type="compositionally biased region" description="Polar residues" evidence="7">
    <location>
        <begin position="232"/>
        <end position="246"/>
    </location>
</feature>
<dbReference type="Proteomes" id="UP001219933">
    <property type="component" value="Chromosome 1"/>
</dbReference>
<dbReference type="Gene3D" id="3.30.200.20">
    <property type="entry name" value="Phosphorylase Kinase, domain 1"/>
    <property type="match status" value="1"/>
</dbReference>
<dbReference type="InterPro" id="IPR000719">
    <property type="entry name" value="Prot_kinase_dom"/>
</dbReference>
<dbReference type="PANTHER" id="PTHR11042">
    <property type="entry name" value="EUKARYOTIC TRANSLATION INITIATION FACTOR 2-ALPHA KINASE EIF2-ALPHA KINASE -RELATED"/>
    <property type="match status" value="1"/>
</dbReference>
<dbReference type="Pfam" id="PF00069">
    <property type="entry name" value="Pkinase"/>
    <property type="match status" value="2"/>
</dbReference>